<protein>
    <submittedName>
        <fullName evidence="2">Uncharacterized protein</fullName>
    </submittedName>
</protein>
<name>A0AAD2PWI4_9STRA</name>
<evidence type="ECO:0000256" key="1">
    <source>
        <dbReference type="SAM" id="MobiDB-lite"/>
    </source>
</evidence>
<feature type="compositionally biased region" description="Basic residues" evidence="1">
    <location>
        <begin position="541"/>
        <end position="551"/>
    </location>
</feature>
<sequence>MLVELSPWKSVRTSLSAPKINRRRKRDEAIIDLPIVFSSVVTGSKRGSQKMKHSTFEFTDMVPFVTVTSEHEISVIGQANDQSYHESGSLRYSTRPLKKYAFMTVSEGKSTKINLVRIPAIFDTRSDRVFAFQEGNTCLCAWKSSESGPEDKSCLKVQLDSPALSMTMLSLHRGIVYGSCDDGSIYVGRVVSSSDGGEKIIVEYVPSDIRRGLSHVGTIAKLSHSQQASGEKRKSAGSGSESFVTFFQLFSKDDSFSLISHHVSLEKISHDGRFVMSETASERKATIKLPKTQSLGSIELLISASGSTPKAAIYYTATSGSSKNKSTDQCCASISLDDGSISQLPVLLPATTKGCALVSANLLAAATVDSVIVYDLETGSVLQNIEVGSVVTDAEENWKLATNSKSSTLAILYAKQDTIEAAFSVLSVGDDKRIPSRGLKLASRLASALAMPDDGPFTVAVKPPLVVRDLLDLDQNDTNASTAGSHIQKALKALDLATTKMLEEGGETSIFLDTYEGCVSRLMKDLKLPLPDGVPATPSRAGKKQKSKNGKHSSDVAIAVTPSSLPQGFIDGSLRIVLYFLQSCKKLRKSSGGHQFALACADAGLIIDRLVETGKVSARLHFEDASATSGNHLMESVLSSIEVFDENVKRSYSSITLILSILRKCNDLSEGILVAMLNFMLRNSVADDIAEALNETKVIAARHPCKSLCQDYVSAREKYLKLRLKSDDTKMPQDLQLLTSKLLTKGTRLVLERIISYSDCNQGILRVALSEGLGNHHEAIIVAKMLTEILSDAPKDSSSGKSAKRSKMKTTCQWITALCDGFQDELALAKAPSGKSYLEFLLESVSAATKHSEAIISLREDVDRNILHQLDLTDKDPKVVKPGAMRRGVGDENLPGYSIESMVI</sequence>
<dbReference type="AlphaFoldDB" id="A0AAD2PWI4"/>
<accession>A0AAD2PWI4</accession>
<keyword evidence="3" id="KW-1185">Reference proteome</keyword>
<proteinExistence type="predicted"/>
<gene>
    <name evidence="2" type="ORF">CYCCA115_LOCUS18982</name>
</gene>
<feature type="region of interest" description="Disordered" evidence="1">
    <location>
        <begin position="530"/>
        <end position="554"/>
    </location>
</feature>
<reference evidence="2" key="1">
    <citation type="submission" date="2023-08" db="EMBL/GenBank/DDBJ databases">
        <authorList>
            <person name="Audoor S."/>
            <person name="Bilcke G."/>
        </authorList>
    </citation>
    <scope>NUCLEOTIDE SEQUENCE</scope>
</reference>
<comment type="caution">
    <text evidence="2">The sequence shown here is derived from an EMBL/GenBank/DDBJ whole genome shotgun (WGS) entry which is preliminary data.</text>
</comment>
<evidence type="ECO:0000313" key="3">
    <source>
        <dbReference type="Proteomes" id="UP001295423"/>
    </source>
</evidence>
<evidence type="ECO:0000313" key="2">
    <source>
        <dbReference type="EMBL" id="CAJ1960985.1"/>
    </source>
</evidence>
<organism evidence="2 3">
    <name type="scientific">Cylindrotheca closterium</name>
    <dbReference type="NCBI Taxonomy" id="2856"/>
    <lineage>
        <taxon>Eukaryota</taxon>
        <taxon>Sar</taxon>
        <taxon>Stramenopiles</taxon>
        <taxon>Ochrophyta</taxon>
        <taxon>Bacillariophyta</taxon>
        <taxon>Bacillariophyceae</taxon>
        <taxon>Bacillariophycidae</taxon>
        <taxon>Bacillariales</taxon>
        <taxon>Bacillariaceae</taxon>
        <taxon>Cylindrotheca</taxon>
    </lineage>
</organism>
<dbReference type="Proteomes" id="UP001295423">
    <property type="component" value="Unassembled WGS sequence"/>
</dbReference>
<dbReference type="EMBL" id="CAKOGP040002080">
    <property type="protein sequence ID" value="CAJ1960985.1"/>
    <property type="molecule type" value="Genomic_DNA"/>
</dbReference>